<keyword evidence="3" id="KW-1185">Reference proteome</keyword>
<feature type="compositionally biased region" description="Low complexity" evidence="1">
    <location>
        <begin position="22"/>
        <end position="32"/>
    </location>
</feature>
<feature type="non-terminal residue" evidence="2">
    <location>
        <position position="1"/>
    </location>
</feature>
<evidence type="ECO:0000313" key="2">
    <source>
        <dbReference type="EMBL" id="KAL3326228.1"/>
    </source>
</evidence>
<reference evidence="2 3" key="1">
    <citation type="submission" date="2024-05" db="EMBL/GenBank/DDBJ databases">
        <title>De novo assembly of an allotetraploid wild potato.</title>
        <authorList>
            <person name="Hosaka A.J."/>
        </authorList>
    </citation>
    <scope>NUCLEOTIDE SEQUENCE [LARGE SCALE GENOMIC DNA]</scope>
    <source>
        <tissue evidence="2">Young leaves</tissue>
    </source>
</reference>
<evidence type="ECO:0000313" key="3">
    <source>
        <dbReference type="Proteomes" id="UP001627284"/>
    </source>
</evidence>
<proteinExistence type="predicted"/>
<gene>
    <name evidence="2" type="ORF">AABB24_037093</name>
</gene>
<name>A0ABD2R365_9SOLN</name>
<comment type="caution">
    <text evidence="2">The sequence shown here is derived from an EMBL/GenBank/DDBJ whole genome shotgun (WGS) entry which is preliminary data.</text>
</comment>
<protein>
    <submittedName>
        <fullName evidence="2">Uncharacterized protein</fullName>
    </submittedName>
</protein>
<evidence type="ECO:0000256" key="1">
    <source>
        <dbReference type="SAM" id="MobiDB-lite"/>
    </source>
</evidence>
<accession>A0ABD2R365</accession>
<dbReference type="Proteomes" id="UP001627284">
    <property type="component" value="Unassembled WGS sequence"/>
</dbReference>
<dbReference type="EMBL" id="JBJKTR010000022">
    <property type="protein sequence ID" value="KAL3326228.1"/>
    <property type="molecule type" value="Genomic_DNA"/>
</dbReference>
<feature type="region of interest" description="Disordered" evidence="1">
    <location>
        <begin position="1"/>
        <end position="43"/>
    </location>
</feature>
<dbReference type="AlphaFoldDB" id="A0ABD2R365"/>
<organism evidence="2 3">
    <name type="scientific">Solanum stoloniferum</name>
    <dbReference type="NCBI Taxonomy" id="62892"/>
    <lineage>
        <taxon>Eukaryota</taxon>
        <taxon>Viridiplantae</taxon>
        <taxon>Streptophyta</taxon>
        <taxon>Embryophyta</taxon>
        <taxon>Tracheophyta</taxon>
        <taxon>Spermatophyta</taxon>
        <taxon>Magnoliopsida</taxon>
        <taxon>eudicotyledons</taxon>
        <taxon>Gunneridae</taxon>
        <taxon>Pentapetalae</taxon>
        <taxon>asterids</taxon>
        <taxon>lamiids</taxon>
        <taxon>Solanales</taxon>
        <taxon>Solanaceae</taxon>
        <taxon>Solanoideae</taxon>
        <taxon>Solaneae</taxon>
        <taxon>Solanum</taxon>
    </lineage>
</organism>
<feature type="compositionally biased region" description="Low complexity" evidence="1">
    <location>
        <begin position="1"/>
        <end position="11"/>
    </location>
</feature>
<sequence>FQQHSQPQMQQRPNDPTKEKSTASTSSSPSTSHPDHSRRLTPPPHIFLPFLTCFLRPADPEIAQLQPFTCPAEPTPCNQPPSPPFPRFQGIFKRDEGISFWELEIRPFSL</sequence>